<dbReference type="AlphaFoldDB" id="A0A518CQW6"/>
<evidence type="ECO:0000259" key="1">
    <source>
        <dbReference type="Pfam" id="PF01408"/>
    </source>
</evidence>
<evidence type="ECO:0000313" key="3">
    <source>
        <dbReference type="Proteomes" id="UP000317178"/>
    </source>
</evidence>
<proteinExistence type="predicted"/>
<dbReference type="Gene3D" id="3.40.50.720">
    <property type="entry name" value="NAD(P)-binding Rossmann-like Domain"/>
    <property type="match status" value="1"/>
</dbReference>
<gene>
    <name evidence="2" type="primary">afr_4</name>
    <name evidence="2" type="ORF">Pla110_33470</name>
</gene>
<dbReference type="InterPro" id="IPR051450">
    <property type="entry name" value="Gfo/Idh/MocA_Oxidoreductases"/>
</dbReference>
<organism evidence="2 3">
    <name type="scientific">Polystyrenella longa</name>
    <dbReference type="NCBI Taxonomy" id="2528007"/>
    <lineage>
        <taxon>Bacteria</taxon>
        <taxon>Pseudomonadati</taxon>
        <taxon>Planctomycetota</taxon>
        <taxon>Planctomycetia</taxon>
        <taxon>Planctomycetales</taxon>
        <taxon>Planctomycetaceae</taxon>
        <taxon>Polystyrenella</taxon>
    </lineage>
</organism>
<dbReference type="GO" id="GO:0033712">
    <property type="term" value="F:1,5-anhydro-D-fructose reductase (1,5-anhydro-D-mannitol-forming) activity"/>
    <property type="evidence" value="ECO:0007669"/>
    <property type="project" value="UniProtKB-EC"/>
</dbReference>
<sequence length="349" mass="38360">MVRIGIIGIGFMGYTHFEGAKFLKRDKITAIATRDKKKLSGNWSSIQGNFGPRAGQVDTSDLKKYEDYHDLLNDPEIDLVDICLPTELHEKVTLEALAAGKNVLVEKPISIELKSANKMVAAAEKAGKQLMVGHVLPFFPEFRFLYETARSGRLGKIRSARFHRVIAPPNWSDNIADYAKLGGWGIDLHIHDNHFIGLLCGIPQKVFSNGVMEQGLVNHLHTQYVYEDSELSVSCVSGGIAPKHLQFSHGFEVIFEEGALLFSAGTFGGEWVVDRPLTEIAKSNKPKSPKLKGGSEWCSAFTEELRTACDTISKGTAPEILSGQLALDALKICHAEAKSIESGRIISVR</sequence>
<dbReference type="Gene3D" id="3.30.360.10">
    <property type="entry name" value="Dihydrodipicolinate Reductase, domain 2"/>
    <property type="match status" value="1"/>
</dbReference>
<dbReference type="InterPro" id="IPR036291">
    <property type="entry name" value="NAD(P)-bd_dom_sf"/>
</dbReference>
<dbReference type="EMBL" id="CP036281">
    <property type="protein sequence ID" value="QDU81605.1"/>
    <property type="molecule type" value="Genomic_DNA"/>
</dbReference>
<dbReference type="KEGG" id="plon:Pla110_33470"/>
<dbReference type="GO" id="GO:0000166">
    <property type="term" value="F:nucleotide binding"/>
    <property type="evidence" value="ECO:0007669"/>
    <property type="project" value="InterPro"/>
</dbReference>
<dbReference type="Proteomes" id="UP000317178">
    <property type="component" value="Chromosome"/>
</dbReference>
<keyword evidence="3" id="KW-1185">Reference proteome</keyword>
<keyword evidence="2" id="KW-0560">Oxidoreductase</keyword>
<evidence type="ECO:0000313" key="2">
    <source>
        <dbReference type="EMBL" id="QDU81605.1"/>
    </source>
</evidence>
<protein>
    <submittedName>
        <fullName evidence="2">1,5-anhydro-D-fructose reductase</fullName>
        <ecNumber evidence="2">1.1.1.292</ecNumber>
    </submittedName>
</protein>
<dbReference type="Pfam" id="PF01408">
    <property type="entry name" value="GFO_IDH_MocA"/>
    <property type="match status" value="1"/>
</dbReference>
<dbReference type="SUPFAM" id="SSF51735">
    <property type="entry name" value="NAD(P)-binding Rossmann-fold domains"/>
    <property type="match status" value="1"/>
</dbReference>
<dbReference type="OrthoDB" id="9783105at2"/>
<dbReference type="EC" id="1.1.1.292" evidence="2"/>
<feature type="domain" description="Gfo/Idh/MocA-like oxidoreductase N-terminal" evidence="1">
    <location>
        <begin position="2"/>
        <end position="134"/>
    </location>
</feature>
<dbReference type="PANTHER" id="PTHR43377">
    <property type="entry name" value="BILIVERDIN REDUCTASE A"/>
    <property type="match status" value="1"/>
</dbReference>
<reference evidence="2 3" key="1">
    <citation type="submission" date="2019-02" db="EMBL/GenBank/DDBJ databases">
        <title>Deep-cultivation of Planctomycetes and their phenomic and genomic characterization uncovers novel biology.</title>
        <authorList>
            <person name="Wiegand S."/>
            <person name="Jogler M."/>
            <person name="Boedeker C."/>
            <person name="Pinto D."/>
            <person name="Vollmers J."/>
            <person name="Rivas-Marin E."/>
            <person name="Kohn T."/>
            <person name="Peeters S.H."/>
            <person name="Heuer A."/>
            <person name="Rast P."/>
            <person name="Oberbeckmann S."/>
            <person name="Bunk B."/>
            <person name="Jeske O."/>
            <person name="Meyerdierks A."/>
            <person name="Storesund J.E."/>
            <person name="Kallscheuer N."/>
            <person name="Luecker S."/>
            <person name="Lage O.M."/>
            <person name="Pohl T."/>
            <person name="Merkel B.J."/>
            <person name="Hornburger P."/>
            <person name="Mueller R.-W."/>
            <person name="Bruemmer F."/>
            <person name="Labrenz M."/>
            <person name="Spormann A.M."/>
            <person name="Op den Camp H."/>
            <person name="Overmann J."/>
            <person name="Amann R."/>
            <person name="Jetten M.S.M."/>
            <person name="Mascher T."/>
            <person name="Medema M.H."/>
            <person name="Devos D.P."/>
            <person name="Kaster A.-K."/>
            <person name="Ovreas L."/>
            <person name="Rohde M."/>
            <person name="Galperin M.Y."/>
            <person name="Jogler C."/>
        </authorList>
    </citation>
    <scope>NUCLEOTIDE SEQUENCE [LARGE SCALE GENOMIC DNA]</scope>
    <source>
        <strain evidence="2 3">Pla110</strain>
    </source>
</reference>
<dbReference type="RefSeq" id="WP_144997092.1">
    <property type="nucleotide sequence ID" value="NZ_CP036281.1"/>
</dbReference>
<dbReference type="SUPFAM" id="SSF55347">
    <property type="entry name" value="Glyceraldehyde-3-phosphate dehydrogenase-like, C-terminal domain"/>
    <property type="match status" value="1"/>
</dbReference>
<name>A0A518CQW6_9PLAN</name>
<dbReference type="PANTHER" id="PTHR43377:SF1">
    <property type="entry name" value="BILIVERDIN REDUCTASE A"/>
    <property type="match status" value="1"/>
</dbReference>
<accession>A0A518CQW6</accession>
<dbReference type="InterPro" id="IPR000683">
    <property type="entry name" value="Gfo/Idh/MocA-like_OxRdtase_N"/>
</dbReference>